<dbReference type="Proteomes" id="UP001607303">
    <property type="component" value="Unassembled WGS sequence"/>
</dbReference>
<name>A0ABD2B697_VESMC</name>
<keyword evidence="1" id="KW-0472">Membrane</keyword>
<evidence type="ECO:0000313" key="3">
    <source>
        <dbReference type="Proteomes" id="UP001607303"/>
    </source>
</evidence>
<proteinExistence type="predicted"/>
<gene>
    <name evidence="2" type="ORF">V1477_017531</name>
</gene>
<comment type="caution">
    <text evidence="2">The sequence shown here is derived from an EMBL/GenBank/DDBJ whole genome shotgun (WGS) entry which is preliminary data.</text>
</comment>
<organism evidence="2 3">
    <name type="scientific">Vespula maculifrons</name>
    <name type="common">Eastern yellow jacket</name>
    <name type="synonym">Wasp</name>
    <dbReference type="NCBI Taxonomy" id="7453"/>
    <lineage>
        <taxon>Eukaryota</taxon>
        <taxon>Metazoa</taxon>
        <taxon>Ecdysozoa</taxon>
        <taxon>Arthropoda</taxon>
        <taxon>Hexapoda</taxon>
        <taxon>Insecta</taxon>
        <taxon>Pterygota</taxon>
        <taxon>Neoptera</taxon>
        <taxon>Endopterygota</taxon>
        <taxon>Hymenoptera</taxon>
        <taxon>Apocrita</taxon>
        <taxon>Aculeata</taxon>
        <taxon>Vespoidea</taxon>
        <taxon>Vespidae</taxon>
        <taxon>Vespinae</taxon>
        <taxon>Vespula</taxon>
    </lineage>
</organism>
<sequence length="206" mass="23115">MWGEERKNERIVVVVVVAVVVVVVIVVAVVVVIVVVVVVVINSSSCGNKSSHRPTTTIITITTATPITTTTTTTTSTTTRRAKVEERTNSERFWFGRCSSYRSSIVLARKSLSILEIDHESSYERICDGVGMVQEEGGEERSGREVISLHNTKINRIKYPCQRDYMRQRCQDLRDRSYPSLNTTSVLGSCVNRRDSLITMLTSDQR</sequence>
<dbReference type="AlphaFoldDB" id="A0ABD2B697"/>
<dbReference type="EMBL" id="JAYRBN010000100">
    <property type="protein sequence ID" value="KAL2728255.1"/>
    <property type="molecule type" value="Genomic_DNA"/>
</dbReference>
<evidence type="ECO:0000256" key="1">
    <source>
        <dbReference type="SAM" id="Phobius"/>
    </source>
</evidence>
<keyword evidence="1" id="KW-1133">Transmembrane helix</keyword>
<keyword evidence="1" id="KW-0812">Transmembrane</keyword>
<protein>
    <submittedName>
        <fullName evidence="2">Uncharacterized protein</fullName>
    </submittedName>
</protein>
<reference evidence="2 3" key="1">
    <citation type="journal article" date="2024" name="Ann. Entomol. Soc. Am.">
        <title>Genomic analyses of the southern and eastern yellowjacket wasps (Hymenoptera: Vespidae) reveal evolutionary signatures of social life.</title>
        <authorList>
            <person name="Catto M.A."/>
            <person name="Caine P.B."/>
            <person name="Orr S.E."/>
            <person name="Hunt B.G."/>
            <person name="Goodisman M.A.D."/>
        </authorList>
    </citation>
    <scope>NUCLEOTIDE SEQUENCE [LARGE SCALE GENOMIC DNA]</scope>
    <source>
        <strain evidence="2">232</strain>
        <tissue evidence="2">Head and thorax</tissue>
    </source>
</reference>
<accession>A0ABD2B697</accession>
<feature type="transmembrane region" description="Helical" evidence="1">
    <location>
        <begin position="12"/>
        <end position="41"/>
    </location>
</feature>
<keyword evidence="3" id="KW-1185">Reference proteome</keyword>
<evidence type="ECO:0000313" key="2">
    <source>
        <dbReference type="EMBL" id="KAL2728255.1"/>
    </source>
</evidence>